<dbReference type="InterPro" id="IPR017441">
    <property type="entry name" value="Protein_kinase_ATP_BS"/>
</dbReference>
<dbReference type="InterPro" id="IPR000719">
    <property type="entry name" value="Prot_kinase_dom"/>
</dbReference>
<dbReference type="PROSITE" id="PS00107">
    <property type="entry name" value="PROTEIN_KINASE_ATP"/>
    <property type="match status" value="1"/>
</dbReference>
<dbReference type="FunFam" id="1.10.510.10:FF:000060">
    <property type="entry name" value="G-type lectin S-receptor-like serine/threonine-protein kinase"/>
    <property type="match status" value="1"/>
</dbReference>
<organism evidence="20 21">
    <name type="scientific">Cuscuta europaea</name>
    <name type="common">European dodder</name>
    <dbReference type="NCBI Taxonomy" id="41803"/>
    <lineage>
        <taxon>Eukaryota</taxon>
        <taxon>Viridiplantae</taxon>
        <taxon>Streptophyta</taxon>
        <taxon>Embryophyta</taxon>
        <taxon>Tracheophyta</taxon>
        <taxon>Spermatophyta</taxon>
        <taxon>Magnoliopsida</taxon>
        <taxon>eudicotyledons</taxon>
        <taxon>Gunneridae</taxon>
        <taxon>Pentapetalae</taxon>
        <taxon>asterids</taxon>
        <taxon>lamiids</taxon>
        <taxon>Solanales</taxon>
        <taxon>Convolvulaceae</taxon>
        <taxon>Cuscuteae</taxon>
        <taxon>Cuscuta</taxon>
        <taxon>Cuscuta subgen. Cuscuta</taxon>
    </lineage>
</organism>
<evidence type="ECO:0000259" key="18">
    <source>
        <dbReference type="PROSITE" id="PS50927"/>
    </source>
</evidence>
<dbReference type="InterPro" id="IPR024171">
    <property type="entry name" value="SRK-like_kinase"/>
</dbReference>
<comment type="similarity">
    <text evidence="13">Belongs to the protein kinase superfamily. Ser/Thr protein kinase family.</text>
</comment>
<dbReference type="PIRSF" id="PIRSF000641">
    <property type="entry name" value="SRK"/>
    <property type="match status" value="1"/>
</dbReference>
<feature type="binding site" evidence="14">
    <location>
        <position position="536"/>
    </location>
    <ligand>
        <name>ATP</name>
        <dbReference type="ChEBI" id="CHEBI:30616"/>
    </ligand>
</feature>
<dbReference type="SUPFAM" id="SSF51110">
    <property type="entry name" value="alpha-D-mannose-specific plant lectins"/>
    <property type="match status" value="1"/>
</dbReference>
<dbReference type="Gene3D" id="2.90.10.10">
    <property type="entry name" value="Bulb-type lectin domain"/>
    <property type="match status" value="1"/>
</dbReference>
<name>A0A9P1E6K6_CUSEU</name>
<dbReference type="GO" id="GO:0048544">
    <property type="term" value="P:recognition of pollen"/>
    <property type="evidence" value="ECO:0007669"/>
    <property type="project" value="InterPro"/>
</dbReference>
<keyword evidence="15" id="KW-0472">Membrane</keyword>
<keyword evidence="2" id="KW-1003">Cell membrane</keyword>
<evidence type="ECO:0000256" key="7">
    <source>
        <dbReference type="ARBA" id="ARBA00022777"/>
    </source>
</evidence>
<sequence>METMHCITFLVYLTFQLWLSSSTHIITFNQTLKDGDLLTSSADSYALGFFTPGKSIGKRYVGIWYQNIPEFIAVWVANRDNPVNGTSGVFFIDGTGNLVIQDRNAGVTVWNTSLSFPALQGPYNYSVQLQETGNLVLYRDSGRRVKAWESFDYPTNTVITSMKFGVDKKGRLNRSLTSWKSADDPGTGEYSLEMDLNGEPQAFVYKNSSRIWRLGSWTGTGWSNVPEMSGSYTPYNYTENGEEVTLSYTVIDPSIYTIFMLNESGTMNRIIWRGDDSGGQKKKWVGLWYIPKDTCDTYEPCGAFGVCNPYNLGESACHCLSGFKSNSSVQEWALKDGRHSCRREANTDDACHNGDGFLKLTSVNIPNTEMAFADRAMGFKECEERCVKNCSCSGYARANISNGGEGCINWYGELRDMREFANGGRDMYIRVATSALAQRVKKSNGLRRKWLIILLATAIPAVGVILLLLYLTWKMRKGSPTATNLEEGAPADVVIFDLNTIKLITDNFSAESKLGEGGFGSVHKGKLQNGKLVAVKRLKTNSDQGVEEFKNEVMLIAKLQHRNLVRLLGCCVQEGEKMLVYEYLPNNSLDYIIFDNKSTVPLDWKKRFEIILGIAQGLLYLHQDSRLRIIHRDLKASNVLLDDSMEPKISDFGMARIFGEEQTEANTNQVVGTYGYMSPEYAMEGLFSIKSDVFSFGVLMLEIVCGKKNKYQHTENSVNLMGDVWDFWNEEKPLGLVDPSLGGESYNIREVLRCIHVGLLCVQPLPNDRPNISEVIFMLSNETELPNPNPPGFMVRKGYSTTPSSYCESGGYQSISMTITQMEGR</sequence>
<dbReference type="EMBL" id="CAMAPE010000015">
    <property type="protein sequence ID" value="CAH9082418.1"/>
    <property type="molecule type" value="Genomic_DNA"/>
</dbReference>
<keyword evidence="9" id="KW-1015">Disulfide bond</keyword>
<dbReference type="PROSITE" id="PS50927">
    <property type="entry name" value="BULB_LECTIN"/>
    <property type="match status" value="1"/>
</dbReference>
<evidence type="ECO:0000313" key="20">
    <source>
        <dbReference type="EMBL" id="CAH9082418.1"/>
    </source>
</evidence>
<dbReference type="InterPro" id="IPR001480">
    <property type="entry name" value="Bulb-type_lectin_dom"/>
</dbReference>
<keyword evidence="15" id="KW-1133">Transmembrane helix</keyword>
<proteinExistence type="inferred from homology"/>
<keyword evidence="5 16" id="KW-0732">Signal</keyword>
<evidence type="ECO:0000259" key="17">
    <source>
        <dbReference type="PROSITE" id="PS50011"/>
    </source>
</evidence>
<keyword evidence="4 13" id="KW-0808">Transferase</keyword>
<evidence type="ECO:0000256" key="9">
    <source>
        <dbReference type="ARBA" id="ARBA00023157"/>
    </source>
</evidence>
<dbReference type="CDD" id="cd01098">
    <property type="entry name" value="PAN_AP_plant"/>
    <property type="match status" value="1"/>
</dbReference>
<dbReference type="GO" id="GO:0005524">
    <property type="term" value="F:ATP binding"/>
    <property type="evidence" value="ECO:0007669"/>
    <property type="project" value="UniProtKB-UniRule"/>
</dbReference>
<dbReference type="GO" id="GO:0004674">
    <property type="term" value="F:protein serine/threonine kinase activity"/>
    <property type="evidence" value="ECO:0007669"/>
    <property type="project" value="UniProtKB-KW"/>
</dbReference>
<accession>A0A9P1E6K6</accession>
<evidence type="ECO:0000259" key="19">
    <source>
        <dbReference type="PROSITE" id="PS50948"/>
    </source>
</evidence>
<comment type="caution">
    <text evidence="20">The sequence shown here is derived from an EMBL/GenBank/DDBJ whole genome shotgun (WGS) entry which is preliminary data.</text>
</comment>
<keyword evidence="8 13" id="KW-0067">ATP-binding</keyword>
<dbReference type="AlphaFoldDB" id="A0A9P1E6K6"/>
<evidence type="ECO:0000256" key="14">
    <source>
        <dbReference type="PROSITE-ProRule" id="PRU10141"/>
    </source>
</evidence>
<comment type="subcellular location">
    <subcellularLocation>
        <location evidence="1">Cell membrane</location>
        <topology evidence="1">Single-pass type I membrane protein</topology>
    </subcellularLocation>
</comment>
<dbReference type="SMART" id="SM00108">
    <property type="entry name" value="B_lectin"/>
    <property type="match status" value="1"/>
</dbReference>
<keyword evidence="6 13" id="KW-0547">Nucleotide-binding</keyword>
<evidence type="ECO:0000256" key="5">
    <source>
        <dbReference type="ARBA" id="ARBA00022729"/>
    </source>
</evidence>
<comment type="catalytic activity">
    <reaction evidence="12 13">
        <text>L-seryl-[protein] + ATP = O-phospho-L-seryl-[protein] + ADP + H(+)</text>
        <dbReference type="Rhea" id="RHEA:17989"/>
        <dbReference type="Rhea" id="RHEA-COMP:9863"/>
        <dbReference type="Rhea" id="RHEA-COMP:11604"/>
        <dbReference type="ChEBI" id="CHEBI:15378"/>
        <dbReference type="ChEBI" id="CHEBI:29999"/>
        <dbReference type="ChEBI" id="CHEBI:30616"/>
        <dbReference type="ChEBI" id="CHEBI:83421"/>
        <dbReference type="ChEBI" id="CHEBI:456216"/>
        <dbReference type="EC" id="2.7.11.1"/>
    </reaction>
</comment>
<keyword evidence="15" id="KW-0812">Transmembrane</keyword>
<dbReference type="Gene3D" id="3.30.200.20">
    <property type="entry name" value="Phosphorylase Kinase, domain 1"/>
    <property type="match status" value="1"/>
</dbReference>
<dbReference type="SUPFAM" id="SSF56112">
    <property type="entry name" value="Protein kinase-like (PK-like)"/>
    <property type="match status" value="1"/>
</dbReference>
<dbReference type="CDD" id="cd14066">
    <property type="entry name" value="STKc_IRAK"/>
    <property type="match status" value="1"/>
</dbReference>
<evidence type="ECO:0000256" key="13">
    <source>
        <dbReference type="PIRNR" id="PIRNR000641"/>
    </source>
</evidence>
<feature type="domain" description="Bulb-type lectin" evidence="18">
    <location>
        <begin position="23"/>
        <end position="150"/>
    </location>
</feature>
<dbReference type="PANTHER" id="PTHR27002:SF1095">
    <property type="entry name" value="G-TYPE LECTIN S-RECEPTOR-LIKE SERINE_THREONINE-PROTEIN KINASE RKS1"/>
    <property type="match status" value="1"/>
</dbReference>
<protein>
    <recommendedName>
        <fullName evidence="13">Receptor-like serine/threonine-protein kinase</fullName>
        <ecNumber evidence="13">2.7.11.1</ecNumber>
    </recommendedName>
</protein>
<reference evidence="20" key="1">
    <citation type="submission" date="2022-07" db="EMBL/GenBank/DDBJ databases">
        <authorList>
            <person name="Macas J."/>
            <person name="Novak P."/>
            <person name="Neumann P."/>
        </authorList>
    </citation>
    <scope>NUCLEOTIDE SEQUENCE</scope>
</reference>
<keyword evidence="10" id="KW-0325">Glycoprotein</keyword>
<dbReference type="CDD" id="cd00028">
    <property type="entry name" value="B_lectin"/>
    <property type="match status" value="1"/>
</dbReference>
<evidence type="ECO:0000256" key="4">
    <source>
        <dbReference type="ARBA" id="ARBA00022679"/>
    </source>
</evidence>
<evidence type="ECO:0000256" key="10">
    <source>
        <dbReference type="ARBA" id="ARBA00023180"/>
    </source>
</evidence>
<dbReference type="Pfam" id="PF07714">
    <property type="entry name" value="PK_Tyr_Ser-Thr"/>
    <property type="match status" value="1"/>
</dbReference>
<comment type="catalytic activity">
    <reaction evidence="11 13">
        <text>L-threonyl-[protein] + ATP = O-phospho-L-threonyl-[protein] + ADP + H(+)</text>
        <dbReference type="Rhea" id="RHEA:46608"/>
        <dbReference type="Rhea" id="RHEA-COMP:11060"/>
        <dbReference type="Rhea" id="RHEA-COMP:11605"/>
        <dbReference type="ChEBI" id="CHEBI:15378"/>
        <dbReference type="ChEBI" id="CHEBI:30013"/>
        <dbReference type="ChEBI" id="CHEBI:30616"/>
        <dbReference type="ChEBI" id="CHEBI:61977"/>
        <dbReference type="ChEBI" id="CHEBI:456216"/>
        <dbReference type="EC" id="2.7.11.1"/>
    </reaction>
</comment>
<dbReference type="EC" id="2.7.11.1" evidence="13"/>
<dbReference type="SMART" id="SM00220">
    <property type="entry name" value="S_TKc"/>
    <property type="match status" value="1"/>
</dbReference>
<evidence type="ECO:0000256" key="6">
    <source>
        <dbReference type="ARBA" id="ARBA00022741"/>
    </source>
</evidence>
<dbReference type="InterPro" id="IPR001245">
    <property type="entry name" value="Ser-Thr/Tyr_kinase_cat_dom"/>
</dbReference>
<gene>
    <name evidence="20" type="ORF">CEURO_LOCUS8271</name>
</gene>
<evidence type="ECO:0000256" key="3">
    <source>
        <dbReference type="ARBA" id="ARBA00022527"/>
    </source>
</evidence>
<evidence type="ECO:0000256" key="11">
    <source>
        <dbReference type="ARBA" id="ARBA00047899"/>
    </source>
</evidence>
<dbReference type="PROSITE" id="PS50948">
    <property type="entry name" value="PAN"/>
    <property type="match status" value="1"/>
</dbReference>
<dbReference type="Pfam" id="PF08276">
    <property type="entry name" value="PAN_2"/>
    <property type="match status" value="1"/>
</dbReference>
<dbReference type="GO" id="GO:0005886">
    <property type="term" value="C:plasma membrane"/>
    <property type="evidence" value="ECO:0007669"/>
    <property type="project" value="UniProtKB-SubCell"/>
</dbReference>
<evidence type="ECO:0000256" key="8">
    <source>
        <dbReference type="ARBA" id="ARBA00022840"/>
    </source>
</evidence>
<dbReference type="FunFam" id="3.30.200.20:FF:000195">
    <property type="entry name" value="G-type lectin S-receptor-like serine/threonine-protein kinase"/>
    <property type="match status" value="1"/>
</dbReference>
<dbReference type="InterPro" id="IPR011009">
    <property type="entry name" value="Kinase-like_dom_sf"/>
</dbReference>
<dbReference type="InterPro" id="IPR008271">
    <property type="entry name" value="Ser/Thr_kinase_AS"/>
</dbReference>
<dbReference type="InterPro" id="IPR003609">
    <property type="entry name" value="Pan_app"/>
</dbReference>
<feature type="signal peptide" evidence="16">
    <location>
        <begin position="1"/>
        <end position="22"/>
    </location>
</feature>
<dbReference type="OrthoDB" id="1933550at2759"/>
<evidence type="ECO:0000256" key="15">
    <source>
        <dbReference type="SAM" id="Phobius"/>
    </source>
</evidence>
<dbReference type="PROSITE" id="PS50011">
    <property type="entry name" value="PROTEIN_KINASE_DOM"/>
    <property type="match status" value="1"/>
</dbReference>
<keyword evidence="3 13" id="KW-0723">Serine/threonine-protein kinase</keyword>
<dbReference type="Proteomes" id="UP001152484">
    <property type="component" value="Unassembled WGS sequence"/>
</dbReference>
<keyword evidence="7 13" id="KW-0418">Kinase</keyword>
<feature type="transmembrane region" description="Helical" evidence="15">
    <location>
        <begin position="450"/>
        <end position="471"/>
    </location>
</feature>
<evidence type="ECO:0000256" key="2">
    <source>
        <dbReference type="ARBA" id="ARBA00022475"/>
    </source>
</evidence>
<keyword evidence="21" id="KW-1185">Reference proteome</keyword>
<evidence type="ECO:0000256" key="16">
    <source>
        <dbReference type="SAM" id="SignalP"/>
    </source>
</evidence>
<dbReference type="Pfam" id="PF00954">
    <property type="entry name" value="S_locus_glycop"/>
    <property type="match status" value="1"/>
</dbReference>
<dbReference type="InterPro" id="IPR000858">
    <property type="entry name" value="S_locus_glycoprot_dom"/>
</dbReference>
<evidence type="ECO:0000256" key="1">
    <source>
        <dbReference type="ARBA" id="ARBA00004251"/>
    </source>
</evidence>
<dbReference type="Pfam" id="PF01453">
    <property type="entry name" value="B_lectin"/>
    <property type="match status" value="1"/>
</dbReference>
<feature type="domain" description="Apple" evidence="19">
    <location>
        <begin position="351"/>
        <end position="432"/>
    </location>
</feature>
<evidence type="ECO:0000256" key="12">
    <source>
        <dbReference type="ARBA" id="ARBA00048679"/>
    </source>
</evidence>
<evidence type="ECO:0000313" key="21">
    <source>
        <dbReference type="Proteomes" id="UP001152484"/>
    </source>
</evidence>
<dbReference type="Gene3D" id="1.10.510.10">
    <property type="entry name" value="Transferase(Phosphotransferase) domain 1"/>
    <property type="match status" value="1"/>
</dbReference>
<dbReference type="PANTHER" id="PTHR27002">
    <property type="entry name" value="RECEPTOR-LIKE SERINE/THREONINE-PROTEIN KINASE SD1-8"/>
    <property type="match status" value="1"/>
</dbReference>
<dbReference type="InterPro" id="IPR036426">
    <property type="entry name" value="Bulb-type_lectin_dom_sf"/>
</dbReference>
<feature type="chain" id="PRO_5040384149" description="Receptor-like serine/threonine-protein kinase" evidence="16">
    <location>
        <begin position="23"/>
        <end position="825"/>
    </location>
</feature>
<feature type="domain" description="Protein kinase" evidence="17">
    <location>
        <begin position="508"/>
        <end position="785"/>
    </location>
</feature>
<dbReference type="PROSITE" id="PS00108">
    <property type="entry name" value="PROTEIN_KINASE_ST"/>
    <property type="match status" value="1"/>
</dbReference>
<dbReference type="SMART" id="SM00473">
    <property type="entry name" value="PAN_AP"/>
    <property type="match status" value="1"/>
</dbReference>